<dbReference type="PANTHER" id="PTHR13939">
    <property type="entry name" value="NICOTINAMIDE-NUCLEOTIDE AMIDOHYDROLASE PNCC"/>
    <property type="match status" value="1"/>
</dbReference>
<dbReference type="eggNOG" id="COG1546">
    <property type="taxonomic scope" value="Bacteria"/>
</dbReference>
<gene>
    <name evidence="3" type="ordered locus">FraEuI1c_1130</name>
</gene>
<dbReference type="PIRSF" id="PIRSF006728">
    <property type="entry name" value="CinA"/>
    <property type="match status" value="1"/>
</dbReference>
<dbReference type="InterPro" id="IPR041424">
    <property type="entry name" value="CinA_KH"/>
</dbReference>
<dbReference type="NCBIfam" id="TIGR00177">
    <property type="entry name" value="molyb_syn"/>
    <property type="match status" value="1"/>
</dbReference>
<protein>
    <recommendedName>
        <fullName evidence="1">CinA-like protein</fullName>
    </recommendedName>
</protein>
<accession>E3J125</accession>
<dbReference type="Pfam" id="PF18146">
    <property type="entry name" value="CinA_KH"/>
    <property type="match status" value="1"/>
</dbReference>
<dbReference type="AlphaFoldDB" id="E3J125"/>
<dbReference type="SMART" id="SM00852">
    <property type="entry name" value="MoCF_biosynth"/>
    <property type="match status" value="1"/>
</dbReference>
<dbReference type="HOGENOM" id="CLU_030805_9_3_11"/>
<dbReference type="SUPFAM" id="SSF142433">
    <property type="entry name" value="CinA-like"/>
    <property type="match status" value="1"/>
</dbReference>
<dbReference type="FunCoup" id="E3J125">
    <property type="interactions" value="19"/>
</dbReference>
<keyword evidence="4" id="KW-1185">Reference proteome</keyword>
<name>E3J125_PSEI1</name>
<dbReference type="Gene3D" id="3.90.950.20">
    <property type="entry name" value="CinA-like"/>
    <property type="match status" value="1"/>
</dbReference>
<evidence type="ECO:0000256" key="1">
    <source>
        <dbReference type="HAMAP-Rule" id="MF_00226"/>
    </source>
</evidence>
<dbReference type="Pfam" id="PF00994">
    <property type="entry name" value="MoCF_biosynth"/>
    <property type="match status" value="1"/>
</dbReference>
<dbReference type="Gene3D" id="3.30.70.2860">
    <property type="match status" value="1"/>
</dbReference>
<proteinExistence type="inferred from homology"/>
<dbReference type="InterPro" id="IPR036653">
    <property type="entry name" value="CinA-like_C"/>
</dbReference>
<dbReference type="NCBIfam" id="NF001813">
    <property type="entry name" value="PRK00549.1"/>
    <property type="match status" value="1"/>
</dbReference>
<dbReference type="InParanoid" id="E3J125"/>
<dbReference type="KEGG" id="fri:FraEuI1c_1130"/>
<feature type="domain" description="MoaB/Mog" evidence="2">
    <location>
        <begin position="4"/>
        <end position="171"/>
    </location>
</feature>
<dbReference type="CDD" id="cd00885">
    <property type="entry name" value="cinA"/>
    <property type="match status" value="1"/>
</dbReference>
<dbReference type="InterPro" id="IPR008135">
    <property type="entry name" value="Competence-induced_CinA"/>
</dbReference>
<evidence type="ECO:0000259" key="2">
    <source>
        <dbReference type="SMART" id="SM00852"/>
    </source>
</evidence>
<organism evidence="3 4">
    <name type="scientific">Pseudofrankia inefficax (strain DSM 45817 / CECT 9037 / DDB 130130 / EuI1c)</name>
    <name type="common">Frankia inefficax</name>
    <dbReference type="NCBI Taxonomy" id="298654"/>
    <lineage>
        <taxon>Bacteria</taxon>
        <taxon>Bacillati</taxon>
        <taxon>Actinomycetota</taxon>
        <taxon>Actinomycetes</taxon>
        <taxon>Frankiales</taxon>
        <taxon>Frankiaceae</taxon>
        <taxon>Pseudofrankia</taxon>
    </lineage>
</organism>
<dbReference type="HAMAP" id="MF_00226_B">
    <property type="entry name" value="CinA_B"/>
    <property type="match status" value="1"/>
</dbReference>
<evidence type="ECO:0000313" key="4">
    <source>
        <dbReference type="Proteomes" id="UP000002484"/>
    </source>
</evidence>
<sequence length="431" mass="44481">MLAEVVAVGDELLYGDIINGNAAWLGRHLADVGVRVERSVVVGDDVTVIEQALRAAAGRADVVVVTGGLGPTQDDLTREGLAAAAGVGLRRDDFLEAQLRRRFRELGRQVPEMNYRQADLPESAEPLPNVPGTAPGVRAEIGQAVVYALPGVPHEMYAMFTASVLPDLLRRAGQPAVVVHRVLRTAGIWESAVAEAVAGEVERLRGVGNPTIAFLASGGQTRLRITARAGDRAEADRLIAPVEAAARAALGPAVYGVDDETLAGVVGRQLTTRTATIAVAESLTGGRLAAAFTETPGASAYFRGGAVVYATDSKASVLGVDPEILATDGAVSARAAAALAVGVRDLFGATWGLATTGVAGPDEQEGKAVGTLHLGLAGPDGTTTRSLRLPGDRPRIQTFAVVQALDVLRRTLSGLPVAGTGPSGAMELPDR</sequence>
<dbReference type="eggNOG" id="COG1058">
    <property type="taxonomic scope" value="Bacteria"/>
</dbReference>
<reference evidence="3 4" key="1">
    <citation type="submission" date="2010-10" db="EMBL/GenBank/DDBJ databases">
        <title>Complete sequence of Frankia sp. EuI1c.</title>
        <authorList>
            <consortium name="US DOE Joint Genome Institute"/>
            <person name="Lucas S."/>
            <person name="Copeland A."/>
            <person name="Lapidus A."/>
            <person name="Cheng J.-F."/>
            <person name="Bruce D."/>
            <person name="Goodwin L."/>
            <person name="Pitluck S."/>
            <person name="Chertkov O."/>
            <person name="Detter J.C."/>
            <person name="Han C."/>
            <person name="Tapia R."/>
            <person name="Land M."/>
            <person name="Hauser L."/>
            <person name="Jeffries C."/>
            <person name="Kyrpides N."/>
            <person name="Ivanova N."/>
            <person name="Mikhailova N."/>
            <person name="Beauchemin N."/>
            <person name="Sen A."/>
            <person name="Sur S.A."/>
            <person name="Gtari M."/>
            <person name="Wall L."/>
            <person name="Tisa L."/>
            <person name="Woyke T."/>
        </authorList>
    </citation>
    <scope>NUCLEOTIDE SEQUENCE [LARGE SCALE GENOMIC DNA]</scope>
    <source>
        <strain evidence="4">DSM 45817 / CECT 9037 / EuI1c</strain>
    </source>
</reference>
<comment type="similarity">
    <text evidence="1">Belongs to the CinA family.</text>
</comment>
<dbReference type="OrthoDB" id="1253990at2"/>
<dbReference type="InterPro" id="IPR008136">
    <property type="entry name" value="CinA_C"/>
</dbReference>
<dbReference type="InterPro" id="IPR036425">
    <property type="entry name" value="MoaB/Mog-like_dom_sf"/>
</dbReference>
<dbReference type="STRING" id="298654.FraEuI1c_1130"/>
<dbReference type="Gene3D" id="3.40.980.10">
    <property type="entry name" value="MoaB/Mog-like domain"/>
    <property type="match status" value="1"/>
</dbReference>
<dbReference type="EMBL" id="CP002299">
    <property type="protein sequence ID" value="ADP79203.1"/>
    <property type="molecule type" value="Genomic_DNA"/>
</dbReference>
<dbReference type="Pfam" id="PF02464">
    <property type="entry name" value="CinA"/>
    <property type="match status" value="1"/>
</dbReference>
<dbReference type="PANTHER" id="PTHR13939:SF0">
    <property type="entry name" value="NMN AMIDOHYDROLASE-LIKE PROTEIN YFAY"/>
    <property type="match status" value="1"/>
</dbReference>
<dbReference type="NCBIfam" id="TIGR00200">
    <property type="entry name" value="cinA_nterm"/>
    <property type="match status" value="1"/>
</dbReference>
<dbReference type="InterPro" id="IPR001453">
    <property type="entry name" value="MoaB/Mog_dom"/>
</dbReference>
<dbReference type="NCBIfam" id="TIGR00199">
    <property type="entry name" value="PncC_domain"/>
    <property type="match status" value="1"/>
</dbReference>
<dbReference type="RefSeq" id="WP_013422324.1">
    <property type="nucleotide sequence ID" value="NC_014666.1"/>
</dbReference>
<evidence type="ECO:0000313" key="3">
    <source>
        <dbReference type="EMBL" id="ADP79203.1"/>
    </source>
</evidence>
<dbReference type="SUPFAM" id="SSF53218">
    <property type="entry name" value="Molybdenum cofactor biosynthesis proteins"/>
    <property type="match status" value="1"/>
</dbReference>
<dbReference type="Proteomes" id="UP000002484">
    <property type="component" value="Chromosome"/>
</dbReference>
<dbReference type="InterPro" id="IPR050101">
    <property type="entry name" value="CinA"/>
</dbReference>